<dbReference type="AlphaFoldDB" id="A0A1D1WAX2"/>
<sequence>MRNVFSFEESSYTFLFLFQTALDDIRAAARMCTNGNGEVRFNVNFKQDVEHQLMCGMDRCQEGRKHDLFYTMDA</sequence>
<keyword evidence="2" id="KW-1185">Reference proteome</keyword>
<name>A0A1D1WAX2_RAMVA</name>
<evidence type="ECO:0000313" key="1">
    <source>
        <dbReference type="EMBL" id="GAV08579.1"/>
    </source>
</evidence>
<comment type="caution">
    <text evidence="1">The sequence shown here is derived from an EMBL/GenBank/DDBJ whole genome shotgun (WGS) entry which is preliminary data.</text>
</comment>
<evidence type="ECO:0000313" key="2">
    <source>
        <dbReference type="Proteomes" id="UP000186922"/>
    </source>
</evidence>
<dbReference type="Proteomes" id="UP000186922">
    <property type="component" value="Unassembled WGS sequence"/>
</dbReference>
<gene>
    <name evidence="1" type="primary">RvY_18245-1</name>
    <name evidence="1" type="synonym">RvY_18245.1</name>
    <name evidence="1" type="ORF">RvY_18245</name>
</gene>
<accession>A0A1D1WAX2</accession>
<dbReference type="EMBL" id="BDGG01000018">
    <property type="protein sequence ID" value="GAV08579.1"/>
    <property type="molecule type" value="Genomic_DNA"/>
</dbReference>
<proteinExistence type="predicted"/>
<organism evidence="1 2">
    <name type="scientific">Ramazzottius varieornatus</name>
    <name type="common">Water bear</name>
    <name type="synonym">Tardigrade</name>
    <dbReference type="NCBI Taxonomy" id="947166"/>
    <lineage>
        <taxon>Eukaryota</taxon>
        <taxon>Metazoa</taxon>
        <taxon>Ecdysozoa</taxon>
        <taxon>Tardigrada</taxon>
        <taxon>Eutardigrada</taxon>
        <taxon>Parachela</taxon>
        <taxon>Hypsibioidea</taxon>
        <taxon>Ramazzottiidae</taxon>
        <taxon>Ramazzottius</taxon>
    </lineage>
</organism>
<protein>
    <submittedName>
        <fullName evidence="1">Uncharacterized protein</fullName>
    </submittedName>
</protein>
<reference evidence="1 2" key="1">
    <citation type="journal article" date="2016" name="Nat. Commun.">
        <title>Extremotolerant tardigrade genome and improved radiotolerance of human cultured cells by tardigrade-unique protein.</title>
        <authorList>
            <person name="Hashimoto T."/>
            <person name="Horikawa D.D."/>
            <person name="Saito Y."/>
            <person name="Kuwahara H."/>
            <person name="Kozuka-Hata H."/>
            <person name="Shin-I T."/>
            <person name="Minakuchi Y."/>
            <person name="Ohishi K."/>
            <person name="Motoyama A."/>
            <person name="Aizu T."/>
            <person name="Enomoto A."/>
            <person name="Kondo K."/>
            <person name="Tanaka S."/>
            <person name="Hara Y."/>
            <person name="Koshikawa S."/>
            <person name="Sagara H."/>
            <person name="Miura T."/>
            <person name="Yokobori S."/>
            <person name="Miyagawa K."/>
            <person name="Suzuki Y."/>
            <person name="Kubo T."/>
            <person name="Oyama M."/>
            <person name="Kohara Y."/>
            <person name="Fujiyama A."/>
            <person name="Arakawa K."/>
            <person name="Katayama T."/>
            <person name="Toyoda A."/>
            <person name="Kunieda T."/>
        </authorList>
    </citation>
    <scope>NUCLEOTIDE SEQUENCE [LARGE SCALE GENOMIC DNA]</scope>
    <source>
        <strain evidence="1 2">YOKOZUNA-1</strain>
    </source>
</reference>